<organism evidence="1 2">
    <name type="scientific">Streptomyces griseicoloratus</name>
    <dbReference type="NCBI Taxonomy" id="2752516"/>
    <lineage>
        <taxon>Bacteria</taxon>
        <taxon>Bacillati</taxon>
        <taxon>Actinomycetota</taxon>
        <taxon>Actinomycetes</taxon>
        <taxon>Kitasatosporales</taxon>
        <taxon>Streptomycetaceae</taxon>
        <taxon>Streptomyces</taxon>
    </lineage>
</organism>
<reference evidence="1" key="1">
    <citation type="submission" date="2020-09" db="EMBL/GenBank/DDBJ databases">
        <title>Streptomyces grisecoloratus sp. nov., isolated from cotton soil.</title>
        <authorList>
            <person name="Xing L."/>
        </authorList>
    </citation>
    <scope>NUCLEOTIDE SEQUENCE</scope>
    <source>
        <strain evidence="1">TRM S81-3</strain>
    </source>
</reference>
<sequence length="617" mass="66999">MSLPEYAGPRADMTVYRWSERSLTGRGDVGPVTTSLDRDALLRWNSRIENMVWATQDHPGDTTPGFVYVRYEDEAAVLRKLPVRDPHGRSGSTLTHVLTGPAAGVDLHLALAACRSDWDDWLPPRARQSALLGGHAGPGHDAGRLPPVPLGNVRRLLLEQEPLLDALDAAAEDLPDALLARLAEALMAEPGTPLTVIGSPVPGEVVVHALAGLLGRVLAGGWTFATREENDGAKDLPRFVFVRGDGAGVPHTGRRRIDATADAGPGGPLRDQAARLIAFRRRRGPDALTRLLPAQPLASSAQVADWVTRHQVAPGVMSDVTSLLEAAPHGDLSPEEDAYLRNPAAVPRVQMELRRMSEGHLARLLTTWRTRGTATPSLRHLLREMYVEALHRCFDAAVHGGTSELEGVLAAGPPDGRLVQEVLDHRMELAGRRGEPFDVLPMFRAAGRIGIPVAELDDLTDVLVDRLATADLLGEVDRISRVAPAQARALLARCARRRGSSRQRRDPFDVLRRTRFLADAVDRMAPHAPRQAVDLYRLLLSCTVGDSPGQREVLAVLEAAGHSPSPALLRALLDTCRRGRAQDLVAGVVVEQYFREHLPGTPYDGEHGAPSPRDPWH</sequence>
<comment type="caution">
    <text evidence="1">The sequence shown here is derived from an EMBL/GenBank/DDBJ whole genome shotgun (WGS) entry which is preliminary data.</text>
</comment>
<dbReference type="Proteomes" id="UP000621210">
    <property type="component" value="Unassembled WGS sequence"/>
</dbReference>
<protein>
    <submittedName>
        <fullName evidence="1">Uncharacterized protein</fullName>
    </submittedName>
</protein>
<reference evidence="1" key="2">
    <citation type="submission" date="2020-09" db="EMBL/GenBank/DDBJ databases">
        <authorList>
            <person name="Luo X."/>
        </authorList>
    </citation>
    <scope>NUCLEOTIDE SEQUENCE</scope>
    <source>
        <strain evidence="1">TRM S81-3</strain>
    </source>
</reference>
<accession>A0A926QR37</accession>
<dbReference type="RefSeq" id="WP_188182440.1">
    <property type="nucleotide sequence ID" value="NZ_JACVQF010000199.1"/>
</dbReference>
<proteinExistence type="predicted"/>
<dbReference type="AlphaFoldDB" id="A0A926QR37"/>
<gene>
    <name evidence="1" type="ORF">H0H10_20355</name>
</gene>
<evidence type="ECO:0000313" key="2">
    <source>
        <dbReference type="Proteomes" id="UP000621210"/>
    </source>
</evidence>
<keyword evidence="2" id="KW-1185">Reference proteome</keyword>
<evidence type="ECO:0000313" key="1">
    <source>
        <dbReference type="EMBL" id="MBD0421479.1"/>
    </source>
</evidence>
<dbReference type="EMBL" id="JACVQF010000199">
    <property type="protein sequence ID" value="MBD0421479.1"/>
    <property type="molecule type" value="Genomic_DNA"/>
</dbReference>
<name>A0A926QR37_9ACTN</name>